<evidence type="ECO:0000256" key="3">
    <source>
        <dbReference type="ARBA" id="ARBA00022723"/>
    </source>
</evidence>
<name>A0A7X9P0N5_9BACT</name>
<evidence type="ECO:0000256" key="7">
    <source>
        <dbReference type="PROSITE-ProRule" id="PRU00433"/>
    </source>
</evidence>
<dbReference type="Proteomes" id="UP000576082">
    <property type="component" value="Unassembled WGS sequence"/>
</dbReference>
<keyword evidence="4" id="KW-0732">Signal</keyword>
<dbReference type="Pfam" id="PF03150">
    <property type="entry name" value="CCP_MauG"/>
    <property type="match status" value="1"/>
</dbReference>
<dbReference type="PROSITE" id="PS51257">
    <property type="entry name" value="PROKAR_LIPOPROTEIN"/>
    <property type="match status" value="1"/>
</dbReference>
<dbReference type="PANTHER" id="PTHR30600">
    <property type="entry name" value="CYTOCHROME C PEROXIDASE-RELATED"/>
    <property type="match status" value="1"/>
</dbReference>
<evidence type="ECO:0000259" key="8">
    <source>
        <dbReference type="PROSITE" id="PS51007"/>
    </source>
</evidence>
<dbReference type="PROSITE" id="PS51007">
    <property type="entry name" value="CYTC"/>
    <property type="match status" value="2"/>
</dbReference>
<dbReference type="Gene3D" id="1.10.760.10">
    <property type="entry name" value="Cytochrome c-like domain"/>
    <property type="match status" value="2"/>
</dbReference>
<dbReference type="GO" id="GO:0030313">
    <property type="term" value="C:cell envelope"/>
    <property type="evidence" value="ECO:0007669"/>
    <property type="project" value="UniProtKB-SubCell"/>
</dbReference>
<dbReference type="InterPro" id="IPR036909">
    <property type="entry name" value="Cyt_c-like_dom_sf"/>
</dbReference>
<organism evidence="9 10">
    <name type="scientific">Flammeovirga aprica JL-4</name>
    <dbReference type="NCBI Taxonomy" id="694437"/>
    <lineage>
        <taxon>Bacteria</taxon>
        <taxon>Pseudomonadati</taxon>
        <taxon>Bacteroidota</taxon>
        <taxon>Cytophagia</taxon>
        <taxon>Cytophagales</taxon>
        <taxon>Flammeovirgaceae</taxon>
        <taxon>Flammeovirga</taxon>
    </lineage>
</organism>
<feature type="domain" description="Cytochrome c" evidence="8">
    <location>
        <begin position="300"/>
        <end position="431"/>
    </location>
</feature>
<feature type="domain" description="Cytochrome c" evidence="8">
    <location>
        <begin position="450"/>
        <end position="592"/>
    </location>
</feature>
<dbReference type="InterPro" id="IPR051395">
    <property type="entry name" value="Cytochrome_c_Peroxidase/MauG"/>
</dbReference>
<evidence type="ECO:0000256" key="1">
    <source>
        <dbReference type="ARBA" id="ARBA00004196"/>
    </source>
</evidence>
<evidence type="ECO:0000256" key="5">
    <source>
        <dbReference type="ARBA" id="ARBA00023002"/>
    </source>
</evidence>
<dbReference type="GO" id="GO:0020037">
    <property type="term" value="F:heme binding"/>
    <property type="evidence" value="ECO:0007669"/>
    <property type="project" value="InterPro"/>
</dbReference>
<dbReference type="GO" id="GO:0004130">
    <property type="term" value="F:cytochrome-c peroxidase activity"/>
    <property type="evidence" value="ECO:0007669"/>
    <property type="project" value="TreeGrafter"/>
</dbReference>
<proteinExistence type="predicted"/>
<reference evidence="9 10" key="1">
    <citation type="submission" date="2020-04" db="EMBL/GenBank/DDBJ databases">
        <title>Flammeovirga sp. SR4, a novel species isolated from seawater.</title>
        <authorList>
            <person name="Wang X."/>
        </authorList>
    </citation>
    <scope>NUCLEOTIDE SEQUENCE [LARGE SCALE GENOMIC DNA]</scope>
    <source>
        <strain evidence="9 10">ATCC 23126</strain>
    </source>
</reference>
<dbReference type="GO" id="GO:0009055">
    <property type="term" value="F:electron transfer activity"/>
    <property type="evidence" value="ECO:0007669"/>
    <property type="project" value="InterPro"/>
</dbReference>
<keyword evidence="5" id="KW-0560">Oxidoreductase</keyword>
<dbReference type="GO" id="GO:0046872">
    <property type="term" value="F:metal ion binding"/>
    <property type="evidence" value="ECO:0007669"/>
    <property type="project" value="UniProtKB-KW"/>
</dbReference>
<accession>A0A7X9P0N5</accession>
<evidence type="ECO:0000256" key="6">
    <source>
        <dbReference type="ARBA" id="ARBA00023004"/>
    </source>
</evidence>
<evidence type="ECO:0000256" key="4">
    <source>
        <dbReference type="ARBA" id="ARBA00022729"/>
    </source>
</evidence>
<evidence type="ECO:0000313" key="10">
    <source>
        <dbReference type="Proteomes" id="UP000576082"/>
    </source>
</evidence>
<dbReference type="InterPro" id="IPR038352">
    <property type="entry name" value="Imelysin_sf"/>
</dbReference>
<protein>
    <submittedName>
        <fullName evidence="9">Methylamine utilization protein</fullName>
    </submittedName>
</protein>
<gene>
    <name evidence="9" type="ORF">HHU12_05380</name>
</gene>
<dbReference type="InterPro" id="IPR009056">
    <property type="entry name" value="Cyt_c-like_dom"/>
</dbReference>
<comment type="caution">
    <text evidence="9">The sequence shown here is derived from an EMBL/GenBank/DDBJ whole genome shotgun (WGS) entry which is preliminary data.</text>
</comment>
<evidence type="ECO:0000313" key="9">
    <source>
        <dbReference type="EMBL" id="NME67389.1"/>
    </source>
</evidence>
<comment type="subcellular location">
    <subcellularLocation>
        <location evidence="1">Cell envelope</location>
    </subcellularLocation>
</comment>
<keyword evidence="10" id="KW-1185">Reference proteome</keyword>
<evidence type="ECO:0000256" key="2">
    <source>
        <dbReference type="ARBA" id="ARBA00022617"/>
    </source>
</evidence>
<dbReference type="AlphaFoldDB" id="A0A7X9P0N5"/>
<keyword evidence="6 7" id="KW-0408">Iron</keyword>
<sequence length="597" mass="68279">MKIIIVLALITISICSCKSSIDNEQVIQQQKEQLIHYYQENLNNCLTSLKTLRKQDQTEQLKKEFDQARISFKSIEPIMAFYASNSYKSLNQPNLPQVEEFDNADKVIQATGFQVIEELLYASDSIEIDEIHRQTDLMINTLNLELNNNKILALKPHHLLWMVRNELVRITALGISGFDSPVYLNSIAENKYAYNGIAFLLSISKDYFKDQQLLEEWNKSIVYAQNKLSSAESFDQFDRFTFIKESVHPMLELWVRTAKDWEVEFPFEQKINYNAVSLFDQNTFNINKFSSRYSLDYNEEVVALGKQLFHDEQLSHNGIMSCATCHDPQKAFTDGLPKSITNTGTSNKRNAPTLMYAGLQAAQFYDSRKSLLENQIMAVVKNKDEFHSDMEKVVSVVEENKEYTQQLEKHYKKTDSQSIRNAIAMYVRSLSPFNSKFDQGITSDQVTLSVSEINGFNLFMGKAKCGTCHFAPIFNGTVPPLFNHSELEVLGVPSKKVWENAEVDEDKGRYEVSKAPLKMFAFKTPTIRNISKTAPYMHNGVFETLDEVLKFYNQGGGEGIGIHLENQTLPTDQLNLTENELSDLVAFMESLTDEVSY</sequence>
<dbReference type="RefSeq" id="WP_169655703.1">
    <property type="nucleotide sequence ID" value="NZ_JABANE010000010.1"/>
</dbReference>
<dbReference type="PANTHER" id="PTHR30600:SF10">
    <property type="entry name" value="BLL6722 PROTEIN"/>
    <property type="match status" value="1"/>
</dbReference>
<dbReference type="InterPro" id="IPR004852">
    <property type="entry name" value="Di-haem_cyt_c_peroxidsae"/>
</dbReference>
<dbReference type="EMBL" id="JABANE010000010">
    <property type="protein sequence ID" value="NME67389.1"/>
    <property type="molecule type" value="Genomic_DNA"/>
</dbReference>
<dbReference type="SUPFAM" id="SSF46626">
    <property type="entry name" value="Cytochrome c"/>
    <property type="match status" value="2"/>
</dbReference>
<keyword evidence="2 7" id="KW-0349">Heme</keyword>
<dbReference type="Gene3D" id="1.20.1420.20">
    <property type="entry name" value="M75 peptidase, HXXE motif"/>
    <property type="match status" value="1"/>
</dbReference>
<keyword evidence="3 7" id="KW-0479">Metal-binding</keyword>